<keyword evidence="2" id="KW-0732">Signal</keyword>
<dbReference type="PANTHER" id="PTHR35043:SF7">
    <property type="entry name" value="TRANSCRIPTION FACTOR DOMAIN-CONTAINING PROTEIN"/>
    <property type="match status" value="1"/>
</dbReference>
<keyword evidence="4" id="KW-1185">Reference proteome</keyword>
<dbReference type="OrthoDB" id="9451547at2759"/>
<keyword evidence="1" id="KW-1133">Transmembrane helix</keyword>
<feature type="transmembrane region" description="Helical" evidence="1">
    <location>
        <begin position="369"/>
        <end position="395"/>
    </location>
</feature>
<feature type="transmembrane region" description="Helical" evidence="1">
    <location>
        <begin position="407"/>
        <end position="432"/>
    </location>
</feature>
<proteinExistence type="predicted"/>
<dbReference type="AlphaFoldDB" id="A0A8H6YVR6"/>
<gene>
    <name evidence="3" type="ORF">MVEN_00431800</name>
</gene>
<feature type="chain" id="PRO_5034111893" evidence="2">
    <location>
        <begin position="20"/>
        <end position="457"/>
    </location>
</feature>
<evidence type="ECO:0000313" key="3">
    <source>
        <dbReference type="EMBL" id="KAF7365584.1"/>
    </source>
</evidence>
<dbReference type="Proteomes" id="UP000620124">
    <property type="component" value="Unassembled WGS sequence"/>
</dbReference>
<evidence type="ECO:0000256" key="1">
    <source>
        <dbReference type="SAM" id="Phobius"/>
    </source>
</evidence>
<evidence type="ECO:0000313" key="4">
    <source>
        <dbReference type="Proteomes" id="UP000620124"/>
    </source>
</evidence>
<dbReference type="PANTHER" id="PTHR35043">
    <property type="entry name" value="TRANSCRIPTION FACTOR DOMAIN-CONTAINING PROTEIN"/>
    <property type="match status" value="1"/>
</dbReference>
<keyword evidence="1" id="KW-0812">Transmembrane</keyword>
<name>A0A8H6YVR6_9AGAR</name>
<feature type="signal peptide" evidence="2">
    <location>
        <begin position="1"/>
        <end position="19"/>
    </location>
</feature>
<comment type="caution">
    <text evidence="3">The sequence shown here is derived from an EMBL/GenBank/DDBJ whole genome shotgun (WGS) entry which is preliminary data.</text>
</comment>
<feature type="transmembrane region" description="Helical" evidence="1">
    <location>
        <begin position="80"/>
        <end position="100"/>
    </location>
</feature>
<evidence type="ECO:0000256" key="2">
    <source>
        <dbReference type="SAM" id="SignalP"/>
    </source>
</evidence>
<accession>A0A8H6YVR6</accession>
<feature type="transmembrane region" description="Helical" evidence="1">
    <location>
        <begin position="335"/>
        <end position="357"/>
    </location>
</feature>
<dbReference type="EMBL" id="JACAZI010000003">
    <property type="protein sequence ID" value="KAF7365584.1"/>
    <property type="molecule type" value="Genomic_DNA"/>
</dbReference>
<reference evidence="3" key="1">
    <citation type="submission" date="2020-05" db="EMBL/GenBank/DDBJ databases">
        <title>Mycena genomes resolve the evolution of fungal bioluminescence.</title>
        <authorList>
            <person name="Tsai I.J."/>
        </authorList>
    </citation>
    <scope>NUCLEOTIDE SEQUENCE</scope>
    <source>
        <strain evidence="3">CCC161011</strain>
    </source>
</reference>
<feature type="transmembrane region" description="Helical" evidence="1">
    <location>
        <begin position="39"/>
        <end position="59"/>
    </location>
</feature>
<organism evidence="3 4">
    <name type="scientific">Mycena venus</name>
    <dbReference type="NCBI Taxonomy" id="2733690"/>
    <lineage>
        <taxon>Eukaryota</taxon>
        <taxon>Fungi</taxon>
        <taxon>Dikarya</taxon>
        <taxon>Basidiomycota</taxon>
        <taxon>Agaricomycotina</taxon>
        <taxon>Agaricomycetes</taxon>
        <taxon>Agaricomycetidae</taxon>
        <taxon>Agaricales</taxon>
        <taxon>Marasmiineae</taxon>
        <taxon>Mycenaceae</taxon>
        <taxon>Mycena</taxon>
    </lineage>
</organism>
<protein>
    <submittedName>
        <fullName evidence="3">Uncharacterized protein</fullName>
    </submittedName>
</protein>
<sequence length="457" mass="51246">MLLLLALVNLFSRSSSVSGNSLAARDEAAFCDDINSCRTLFSIISGCLATIFACTWVSVHPNVPPPDLGNLALSWRRFGMMLVAVIAPELMVGFAARQFLDARWFSKEYEVGHHPIVKQIQLRRHPEYVTAIQGIRVEDIEDKSKGDSLSKGVILLQGLWFTIQCLARIQQHLPLTELEVATLAFQFVNIFIWLLWWRKPLDAQHPILLGPVNESVVSAERGHEPQRNPPQLTTMATNPPSGHSVTCDPTPSTSVLSFGTHTGDNEFQAGVERINSLLRTNWQTWWRKETWSNLALALISLFPQIIDGTYDDFDPEASTSVPSFWSTKGPYNRNIASLVMFIQCAMGTIFGVIHCVAWNETFPSVREMLMWKSCSLVVAAVPFLMTLTAILISLVENKFQQWAEVTIILPFAILTIISTPAYIVARLVLIVLSFTTLRALPPDTFVDVNWSMYIPHF</sequence>
<keyword evidence="1" id="KW-0472">Membrane</keyword>